<sequence length="74" mass="8008">PHGHAEEKRNTTPDAGDTRTEHTNAHTQKERGALLRTVVSPSCALLLIPVMMLMLLQLPVTTLPSTPSPSLTLN</sequence>
<evidence type="ECO:0000256" key="2">
    <source>
        <dbReference type="SAM" id="Phobius"/>
    </source>
</evidence>
<evidence type="ECO:0000313" key="4">
    <source>
        <dbReference type="Proteomes" id="UP001153269"/>
    </source>
</evidence>
<feature type="non-terminal residue" evidence="3">
    <location>
        <position position="1"/>
    </location>
</feature>
<gene>
    <name evidence="3" type="ORF">PLEPLA_LOCUS36077</name>
</gene>
<organism evidence="3 4">
    <name type="scientific">Pleuronectes platessa</name>
    <name type="common">European plaice</name>
    <dbReference type="NCBI Taxonomy" id="8262"/>
    <lineage>
        <taxon>Eukaryota</taxon>
        <taxon>Metazoa</taxon>
        <taxon>Chordata</taxon>
        <taxon>Craniata</taxon>
        <taxon>Vertebrata</taxon>
        <taxon>Euteleostomi</taxon>
        <taxon>Actinopterygii</taxon>
        <taxon>Neopterygii</taxon>
        <taxon>Teleostei</taxon>
        <taxon>Neoteleostei</taxon>
        <taxon>Acanthomorphata</taxon>
        <taxon>Carangaria</taxon>
        <taxon>Pleuronectiformes</taxon>
        <taxon>Pleuronectoidei</taxon>
        <taxon>Pleuronectidae</taxon>
        <taxon>Pleuronectes</taxon>
    </lineage>
</organism>
<accession>A0A9N7V9Q5</accession>
<proteinExistence type="predicted"/>
<keyword evidence="2" id="KW-1133">Transmembrane helix</keyword>
<feature type="region of interest" description="Disordered" evidence="1">
    <location>
        <begin position="1"/>
        <end position="30"/>
    </location>
</feature>
<reference evidence="3" key="1">
    <citation type="submission" date="2020-03" db="EMBL/GenBank/DDBJ databases">
        <authorList>
            <person name="Weist P."/>
        </authorList>
    </citation>
    <scope>NUCLEOTIDE SEQUENCE</scope>
</reference>
<dbReference type="AlphaFoldDB" id="A0A9N7V9Q5"/>
<feature type="transmembrane region" description="Helical" evidence="2">
    <location>
        <begin position="38"/>
        <end position="60"/>
    </location>
</feature>
<evidence type="ECO:0000256" key="1">
    <source>
        <dbReference type="SAM" id="MobiDB-lite"/>
    </source>
</evidence>
<keyword evidence="2" id="KW-0812">Transmembrane</keyword>
<name>A0A9N7V9Q5_PLEPL</name>
<evidence type="ECO:0000313" key="3">
    <source>
        <dbReference type="EMBL" id="CAB1448423.1"/>
    </source>
</evidence>
<dbReference type="Proteomes" id="UP001153269">
    <property type="component" value="Unassembled WGS sequence"/>
</dbReference>
<comment type="caution">
    <text evidence="3">The sequence shown here is derived from an EMBL/GenBank/DDBJ whole genome shotgun (WGS) entry which is preliminary data.</text>
</comment>
<protein>
    <submittedName>
        <fullName evidence="3">Uncharacterized protein</fullName>
    </submittedName>
</protein>
<keyword evidence="4" id="KW-1185">Reference proteome</keyword>
<dbReference type="EMBL" id="CADEAL010003977">
    <property type="protein sequence ID" value="CAB1448423.1"/>
    <property type="molecule type" value="Genomic_DNA"/>
</dbReference>
<keyword evidence="2" id="KW-0472">Membrane</keyword>